<dbReference type="SUPFAM" id="SSF52540">
    <property type="entry name" value="P-loop containing nucleoside triphosphate hydrolases"/>
    <property type="match status" value="1"/>
</dbReference>
<evidence type="ECO:0000313" key="4">
    <source>
        <dbReference type="EMBL" id="SMD31444.1"/>
    </source>
</evidence>
<organism evidence="4 5">
    <name type="scientific">Picrophilus torridus (strain ATCC 700027 / DSM 9790 / JCM 10055 / NBRC 100828 / KAW 2/3)</name>
    <dbReference type="NCBI Taxonomy" id="1122961"/>
    <lineage>
        <taxon>Archaea</taxon>
        <taxon>Methanobacteriati</taxon>
        <taxon>Thermoplasmatota</taxon>
        <taxon>Thermoplasmata</taxon>
        <taxon>Thermoplasmatales</taxon>
        <taxon>Picrophilaceae</taxon>
        <taxon>Picrophilus</taxon>
    </lineage>
</organism>
<dbReference type="InterPro" id="IPR014774">
    <property type="entry name" value="KaiC-like_dom"/>
</dbReference>
<dbReference type="Gene3D" id="3.40.50.300">
    <property type="entry name" value="P-loop containing nucleotide triphosphate hydrolases"/>
    <property type="match status" value="1"/>
</dbReference>
<keyword evidence="5" id="KW-1185">Reference proteome</keyword>
<dbReference type="AlphaFoldDB" id="A0A8G2FXP7"/>
<feature type="domain" description="KaiC" evidence="3">
    <location>
        <begin position="113"/>
        <end position="347"/>
    </location>
</feature>
<dbReference type="Proteomes" id="UP000192315">
    <property type="component" value="Unassembled WGS sequence"/>
</dbReference>
<dbReference type="EMBL" id="FWYE01000004">
    <property type="protein sequence ID" value="SMD31444.1"/>
    <property type="molecule type" value="Genomic_DNA"/>
</dbReference>
<comment type="caution">
    <text evidence="4">The sequence shown here is derived from an EMBL/GenBank/DDBJ whole genome shotgun (WGS) entry which is preliminary data.</text>
</comment>
<dbReference type="Pfam" id="PF06745">
    <property type="entry name" value="ATPase"/>
    <property type="match status" value="1"/>
</dbReference>
<evidence type="ECO:0000256" key="2">
    <source>
        <dbReference type="ARBA" id="ARBA00022840"/>
    </source>
</evidence>
<gene>
    <name evidence="4" type="ORF">SAMN02745355_1385</name>
</gene>
<protein>
    <submittedName>
        <fullName evidence="4">Circadian clock protein KaiC</fullName>
    </submittedName>
</protein>
<evidence type="ECO:0000313" key="5">
    <source>
        <dbReference type="Proteomes" id="UP000192315"/>
    </source>
</evidence>
<dbReference type="InterPro" id="IPR027417">
    <property type="entry name" value="P-loop_NTPase"/>
</dbReference>
<reference evidence="4 5" key="1">
    <citation type="submission" date="2017-04" db="EMBL/GenBank/DDBJ databases">
        <authorList>
            <person name="Varghese N."/>
            <person name="Submissions S."/>
        </authorList>
    </citation>
    <scope>NUCLEOTIDE SEQUENCE [LARGE SCALE GENOMIC DNA]</scope>
    <source>
        <strain evidence="4 5">DSM 9789</strain>
    </source>
</reference>
<dbReference type="PANTHER" id="PTHR43637">
    <property type="entry name" value="UPF0273 PROTEIN TM_0370"/>
    <property type="match status" value="1"/>
</dbReference>
<dbReference type="PROSITE" id="PS51146">
    <property type="entry name" value="KAIC"/>
    <property type="match status" value="1"/>
</dbReference>
<dbReference type="RefSeq" id="WP_084273135.1">
    <property type="nucleotide sequence ID" value="NZ_FWYE01000004.1"/>
</dbReference>
<sequence>MIIKEDLIKKAVSEFGNYNSYDINENYNITGKSGVIYEFDYIVKGPDILIAFLVINDVNALSDILLFNAKCMDCDIKNRAIIIDRDLSSDESNLVKTYNIKVVDARLKGSSSERAETGIDLLDERLGGGFLKNNVYLISGKAGTGKTILSTIFLCHGASLGEKGLIIVTDTYPEQYISNMNTMNIDFNKFYASGMIKVLEISDQIRLMKGEIIDGKGNTRKYITRIAGDIRSMIENEKIRRIVIDPVNPLLFPDDDFINMFMKAITFDGSVTLITSGIRASDLSIYGMEEYYVSGIIKLDLNYNGDLRRRMVIAKMRGTDFDGSPFYFVITKNGIEQEHEKTFREVE</sequence>
<keyword evidence="2" id="KW-0067">ATP-binding</keyword>
<dbReference type="InterPro" id="IPR010624">
    <property type="entry name" value="KaiC_dom"/>
</dbReference>
<proteinExistence type="predicted"/>
<evidence type="ECO:0000256" key="1">
    <source>
        <dbReference type="ARBA" id="ARBA00022741"/>
    </source>
</evidence>
<keyword evidence="1" id="KW-0547">Nucleotide-binding</keyword>
<dbReference type="PANTHER" id="PTHR43637:SF1">
    <property type="entry name" value="UPF0273 PROTEIN TM_0370"/>
    <property type="match status" value="1"/>
</dbReference>
<name>A0A8G2FXP7_PICTO</name>
<accession>A0A8G2FXP7</accession>
<dbReference type="GO" id="GO:0005524">
    <property type="term" value="F:ATP binding"/>
    <property type="evidence" value="ECO:0007669"/>
    <property type="project" value="UniProtKB-KW"/>
</dbReference>
<evidence type="ECO:0000259" key="3">
    <source>
        <dbReference type="PROSITE" id="PS51146"/>
    </source>
</evidence>